<protein>
    <submittedName>
        <fullName evidence="1">Uncharacterized protein</fullName>
    </submittedName>
</protein>
<reference evidence="1 2" key="1">
    <citation type="journal article" date="2015" name="Stand. Genomic Sci.">
        <title>Genomic Encyclopedia of Bacterial and Archaeal Type Strains, Phase III: the genomes of soil and plant-associated and newly described type strains.</title>
        <authorList>
            <person name="Whitman W.B."/>
            <person name="Woyke T."/>
            <person name="Klenk H.P."/>
            <person name="Zhou Y."/>
            <person name="Lilburn T.G."/>
            <person name="Beck B.J."/>
            <person name="De Vos P."/>
            <person name="Vandamme P."/>
            <person name="Eisen J.A."/>
            <person name="Garrity G."/>
            <person name="Hugenholtz P."/>
            <person name="Kyrpides N.C."/>
        </authorList>
    </citation>
    <scope>NUCLEOTIDE SEQUENCE [LARGE SCALE GENOMIC DNA]</scope>
    <source>
        <strain evidence="1 2">VKM Ac-2572</strain>
    </source>
</reference>
<organism evidence="1 2">
    <name type="scientific">Kribbella steppae</name>
    <dbReference type="NCBI Taxonomy" id="2512223"/>
    <lineage>
        <taxon>Bacteria</taxon>
        <taxon>Bacillati</taxon>
        <taxon>Actinomycetota</taxon>
        <taxon>Actinomycetes</taxon>
        <taxon>Propionibacteriales</taxon>
        <taxon>Kribbellaceae</taxon>
        <taxon>Kribbella</taxon>
    </lineage>
</organism>
<sequence length="38" mass="4067">MAPRAEYVKLGVTGVGLCERARIGHWAEVPAGFTRVAP</sequence>
<name>A0A4R2H7P1_9ACTN</name>
<gene>
    <name evidence="1" type="ORF">EV652_110223</name>
</gene>
<keyword evidence="2" id="KW-1185">Reference proteome</keyword>
<evidence type="ECO:0000313" key="1">
    <source>
        <dbReference type="EMBL" id="TCO22238.1"/>
    </source>
</evidence>
<dbReference type="AlphaFoldDB" id="A0A4R2H7P1"/>
<dbReference type="Proteomes" id="UP000294508">
    <property type="component" value="Unassembled WGS sequence"/>
</dbReference>
<comment type="caution">
    <text evidence="1">The sequence shown here is derived from an EMBL/GenBank/DDBJ whole genome shotgun (WGS) entry which is preliminary data.</text>
</comment>
<proteinExistence type="predicted"/>
<dbReference type="EMBL" id="SLWN01000010">
    <property type="protein sequence ID" value="TCO22238.1"/>
    <property type="molecule type" value="Genomic_DNA"/>
</dbReference>
<evidence type="ECO:0000313" key="2">
    <source>
        <dbReference type="Proteomes" id="UP000294508"/>
    </source>
</evidence>
<accession>A0A4R2H7P1</accession>